<keyword evidence="1" id="KW-0472">Membrane</keyword>
<keyword evidence="1" id="KW-1133">Transmembrane helix</keyword>
<evidence type="ECO:0000313" key="2">
    <source>
        <dbReference type="EMBL" id="MBW30848.1"/>
    </source>
</evidence>
<proteinExistence type="predicted"/>
<dbReference type="EMBL" id="GGFM01010097">
    <property type="protein sequence ID" value="MBW30848.1"/>
    <property type="molecule type" value="Transcribed_RNA"/>
</dbReference>
<sequence length="108" mass="12036">MTIVVVVVAIIIVIIMVVAIVAQWFNWSFKWFNYLSSFFSTRRRQSPPRSPALRYGPGGNARTLQSQTGDLAFKCAKVWTRVPPGARVPAFDLGRLGLCILWSDGPVP</sequence>
<keyword evidence="1" id="KW-0812">Transmembrane</keyword>
<dbReference type="AlphaFoldDB" id="A0A2M3ZR46"/>
<organism evidence="2">
    <name type="scientific">Anopheles braziliensis</name>
    <dbReference type="NCBI Taxonomy" id="58242"/>
    <lineage>
        <taxon>Eukaryota</taxon>
        <taxon>Metazoa</taxon>
        <taxon>Ecdysozoa</taxon>
        <taxon>Arthropoda</taxon>
        <taxon>Hexapoda</taxon>
        <taxon>Insecta</taxon>
        <taxon>Pterygota</taxon>
        <taxon>Neoptera</taxon>
        <taxon>Endopterygota</taxon>
        <taxon>Diptera</taxon>
        <taxon>Nematocera</taxon>
        <taxon>Culicoidea</taxon>
        <taxon>Culicidae</taxon>
        <taxon>Anophelinae</taxon>
        <taxon>Anopheles</taxon>
    </lineage>
</organism>
<name>A0A2M3ZR46_9DIPT</name>
<reference evidence="2" key="1">
    <citation type="submission" date="2018-01" db="EMBL/GenBank/DDBJ databases">
        <title>An insight into the sialome of Amazonian anophelines.</title>
        <authorList>
            <person name="Ribeiro J.M."/>
            <person name="Scarpassa V."/>
            <person name="Calvo E."/>
        </authorList>
    </citation>
    <scope>NUCLEOTIDE SEQUENCE</scope>
    <source>
        <tissue evidence="2">Salivary glands</tissue>
    </source>
</reference>
<evidence type="ECO:0000256" key="1">
    <source>
        <dbReference type="SAM" id="Phobius"/>
    </source>
</evidence>
<feature type="transmembrane region" description="Helical" evidence="1">
    <location>
        <begin position="6"/>
        <end position="27"/>
    </location>
</feature>
<accession>A0A2M3ZR46</accession>
<protein>
    <submittedName>
        <fullName evidence="2">Putative secreted peptide</fullName>
    </submittedName>
</protein>